<sequence>MQASGDLALQVVLAVAAVAAAAYVAGRVHQWYRHGLQREVAYRRGYDQASSTLFALAIRTLRAASPHATNDRGGSATRLDDRTGVR</sequence>
<name>A0A4Q7ZJ58_9ACTN</name>
<accession>A0A4Q7ZJ58</accession>
<gene>
    <name evidence="2" type="ORF">EV385_1934</name>
</gene>
<evidence type="ECO:0000313" key="2">
    <source>
        <dbReference type="EMBL" id="RZU50169.1"/>
    </source>
</evidence>
<evidence type="ECO:0000313" key="3">
    <source>
        <dbReference type="Proteomes" id="UP000292564"/>
    </source>
</evidence>
<feature type="region of interest" description="Disordered" evidence="1">
    <location>
        <begin position="65"/>
        <end position="86"/>
    </location>
</feature>
<dbReference type="RefSeq" id="WP_130509138.1">
    <property type="nucleotide sequence ID" value="NZ_SHKY01000001.1"/>
</dbReference>
<keyword evidence="3" id="KW-1185">Reference proteome</keyword>
<dbReference type="Proteomes" id="UP000292564">
    <property type="component" value="Unassembled WGS sequence"/>
</dbReference>
<dbReference type="EMBL" id="SHKY01000001">
    <property type="protein sequence ID" value="RZU50169.1"/>
    <property type="molecule type" value="Genomic_DNA"/>
</dbReference>
<evidence type="ECO:0000256" key="1">
    <source>
        <dbReference type="SAM" id="MobiDB-lite"/>
    </source>
</evidence>
<proteinExistence type="predicted"/>
<dbReference type="AlphaFoldDB" id="A0A4Q7ZJ58"/>
<reference evidence="2 3" key="1">
    <citation type="submission" date="2019-02" db="EMBL/GenBank/DDBJ databases">
        <title>Sequencing the genomes of 1000 actinobacteria strains.</title>
        <authorList>
            <person name="Klenk H.-P."/>
        </authorList>
    </citation>
    <scope>NUCLEOTIDE SEQUENCE [LARGE SCALE GENOMIC DNA]</scope>
    <source>
        <strain evidence="2 3">DSM 45162</strain>
    </source>
</reference>
<dbReference type="OrthoDB" id="3298873at2"/>
<organism evidence="2 3">
    <name type="scientific">Krasilnikovia cinnamomea</name>
    <dbReference type="NCBI Taxonomy" id="349313"/>
    <lineage>
        <taxon>Bacteria</taxon>
        <taxon>Bacillati</taxon>
        <taxon>Actinomycetota</taxon>
        <taxon>Actinomycetes</taxon>
        <taxon>Micromonosporales</taxon>
        <taxon>Micromonosporaceae</taxon>
        <taxon>Krasilnikovia</taxon>
    </lineage>
</organism>
<comment type="caution">
    <text evidence="2">The sequence shown here is derived from an EMBL/GenBank/DDBJ whole genome shotgun (WGS) entry which is preliminary data.</text>
</comment>
<protein>
    <submittedName>
        <fullName evidence="2">Uncharacterized protein</fullName>
    </submittedName>
</protein>